<dbReference type="STRING" id="1531966.A0A0A1TCX8"/>
<feature type="region of interest" description="Disordered" evidence="5">
    <location>
        <begin position="26"/>
        <end position="72"/>
    </location>
</feature>
<dbReference type="Pfam" id="PF13639">
    <property type="entry name" value="zf-RING_2"/>
    <property type="match status" value="1"/>
</dbReference>
<dbReference type="Proteomes" id="UP000039046">
    <property type="component" value="Unassembled WGS sequence"/>
</dbReference>
<feature type="compositionally biased region" description="Low complexity" evidence="5">
    <location>
        <begin position="26"/>
        <end position="44"/>
    </location>
</feature>
<dbReference type="EMBL" id="CDHN01000002">
    <property type="protein sequence ID" value="CEJ86103.1"/>
    <property type="molecule type" value="Genomic_DNA"/>
</dbReference>
<evidence type="ECO:0000256" key="3">
    <source>
        <dbReference type="ARBA" id="ARBA00022833"/>
    </source>
</evidence>
<dbReference type="GO" id="GO:0043161">
    <property type="term" value="P:proteasome-mediated ubiquitin-dependent protein catabolic process"/>
    <property type="evidence" value="ECO:0007669"/>
    <property type="project" value="TreeGrafter"/>
</dbReference>
<dbReference type="PANTHER" id="PTHR22763:SF162">
    <property type="entry name" value="TRANSMEMBRANE E3 UBIQUITIN-PROTEIN LIGASE 1"/>
    <property type="match status" value="1"/>
</dbReference>
<dbReference type="PANTHER" id="PTHR22763">
    <property type="entry name" value="RING ZINC FINGER PROTEIN"/>
    <property type="match status" value="1"/>
</dbReference>
<dbReference type="Gene3D" id="3.30.40.10">
    <property type="entry name" value="Zinc/RING finger domain, C3HC4 (zinc finger)"/>
    <property type="match status" value="1"/>
</dbReference>
<dbReference type="OrthoDB" id="8062037at2759"/>
<dbReference type="InterPro" id="IPR013083">
    <property type="entry name" value="Znf_RING/FYVE/PHD"/>
</dbReference>
<dbReference type="GO" id="GO:0061630">
    <property type="term" value="F:ubiquitin protein ligase activity"/>
    <property type="evidence" value="ECO:0007669"/>
    <property type="project" value="TreeGrafter"/>
</dbReference>
<proteinExistence type="predicted"/>
<feature type="compositionally biased region" description="Low complexity" evidence="5">
    <location>
        <begin position="567"/>
        <end position="587"/>
    </location>
</feature>
<feature type="compositionally biased region" description="Low complexity" evidence="5">
    <location>
        <begin position="169"/>
        <end position="188"/>
    </location>
</feature>
<feature type="region of interest" description="Disordered" evidence="5">
    <location>
        <begin position="235"/>
        <end position="283"/>
    </location>
</feature>
<feature type="region of interest" description="Disordered" evidence="5">
    <location>
        <begin position="649"/>
        <end position="681"/>
    </location>
</feature>
<feature type="domain" description="RING-type" evidence="6">
    <location>
        <begin position="410"/>
        <end position="458"/>
    </location>
</feature>
<dbReference type="AlphaFoldDB" id="A0A0A1TCX8"/>
<evidence type="ECO:0000256" key="1">
    <source>
        <dbReference type="ARBA" id="ARBA00022723"/>
    </source>
</evidence>
<feature type="compositionally biased region" description="Low complexity" evidence="5">
    <location>
        <begin position="243"/>
        <end position="270"/>
    </location>
</feature>
<dbReference type="PROSITE" id="PS50089">
    <property type="entry name" value="ZF_RING_2"/>
    <property type="match status" value="1"/>
</dbReference>
<protein>
    <recommendedName>
        <fullName evidence="6">RING-type domain-containing protein</fullName>
    </recommendedName>
</protein>
<keyword evidence="8" id="KW-1185">Reference proteome</keyword>
<dbReference type="SMART" id="SM00184">
    <property type="entry name" value="RING"/>
    <property type="match status" value="1"/>
</dbReference>
<feature type="compositionally biased region" description="Acidic residues" evidence="5">
    <location>
        <begin position="351"/>
        <end position="368"/>
    </location>
</feature>
<dbReference type="SUPFAM" id="SSF57850">
    <property type="entry name" value="RING/U-box"/>
    <property type="match status" value="1"/>
</dbReference>
<dbReference type="GO" id="GO:0008270">
    <property type="term" value="F:zinc ion binding"/>
    <property type="evidence" value="ECO:0007669"/>
    <property type="project" value="UniProtKB-KW"/>
</dbReference>
<organism evidence="7 8">
    <name type="scientific">[Torrubiella] hemipterigena</name>
    <dbReference type="NCBI Taxonomy" id="1531966"/>
    <lineage>
        <taxon>Eukaryota</taxon>
        <taxon>Fungi</taxon>
        <taxon>Dikarya</taxon>
        <taxon>Ascomycota</taxon>
        <taxon>Pezizomycotina</taxon>
        <taxon>Sordariomycetes</taxon>
        <taxon>Hypocreomycetidae</taxon>
        <taxon>Hypocreales</taxon>
        <taxon>Clavicipitaceae</taxon>
        <taxon>Clavicipitaceae incertae sedis</taxon>
        <taxon>'Torrubiella' clade</taxon>
    </lineage>
</organism>
<feature type="region of interest" description="Disordered" evidence="5">
    <location>
        <begin position="512"/>
        <end position="613"/>
    </location>
</feature>
<evidence type="ECO:0000256" key="4">
    <source>
        <dbReference type="PROSITE-ProRule" id="PRU00175"/>
    </source>
</evidence>
<evidence type="ECO:0000259" key="6">
    <source>
        <dbReference type="PROSITE" id="PS50089"/>
    </source>
</evidence>
<name>A0A0A1TCX8_9HYPO</name>
<feature type="region of interest" description="Disordered" evidence="5">
    <location>
        <begin position="339"/>
        <end position="369"/>
    </location>
</feature>
<dbReference type="HOGENOM" id="CLU_403953_0_0_1"/>
<feature type="region of interest" description="Disordered" evidence="5">
    <location>
        <begin position="127"/>
        <end position="215"/>
    </location>
</feature>
<feature type="compositionally biased region" description="Polar residues" evidence="5">
    <location>
        <begin position="550"/>
        <end position="560"/>
    </location>
</feature>
<evidence type="ECO:0000313" key="7">
    <source>
        <dbReference type="EMBL" id="CEJ86103.1"/>
    </source>
</evidence>
<dbReference type="GO" id="GO:0044695">
    <property type="term" value="C:Dsc E3 ubiquitin ligase complex"/>
    <property type="evidence" value="ECO:0007669"/>
    <property type="project" value="TreeGrafter"/>
</dbReference>
<sequence>MDPLNFVNSPPLSSVHLSASVAARGSWPAPASTSSSSTMASAAAYTDPSARPQRAQRPTSPQTLRQSGGHHQATTTSFLIDPAYRMHLHFASANALSISTTPGFAQNVTVSVNHPLDSTRTAAQALPPTTQRRQHHNQHHPGPTQSATPNAIPRPTDPSHNHRVSQQHPASTAAPAPTATATSTSSLPSPYPFTARGPSTSQLPQVSNSQRRSPVTQDLAQWTNLSIQHVHQIISRSVPRQAPSTTPNSTRSTTTTSTTTPSPSHSRNSSIDQPSSSHHPQRAARPHFDHFALLHSQAAGIIERRRHLLRNWESMSTRTLTTESPSDPSLRYSEGLFSMSSSHRRTASGETDSDWDDREDEDDDEDEDANRQMMQEIRGSFTCQRVASHAAILSLESVDVKDLSKEERTCAICYNDYGEESPEGLREAPLRLPQCKHVFGDHCIKKWFEDSDSCPYCRDKVPSETKHYTTSPTTILNMLRMRGWDRSRPEVAQDIMRRIAMGERIGIRHTRDASQFIPILPERRTRPADDPSSQQRRTRQRLSSADTDTRANGSTATFDATTPPRQPRSAASTPAAAAPSTAASTPRVALFTPTESPSTRQSTPSLTSPSSYALSPNARINYALRRVILQPVSPSRVYANRQALPVQRPISTNPLVPSMFTDSSTQTPESPTRSRGSGAAN</sequence>
<dbReference type="InterPro" id="IPR050731">
    <property type="entry name" value="HRD1_E3_ubiq-ligases"/>
</dbReference>
<gene>
    <name evidence="7" type="ORF">VHEMI04010</name>
</gene>
<dbReference type="InterPro" id="IPR001841">
    <property type="entry name" value="Znf_RING"/>
</dbReference>
<reference evidence="7 8" key="1">
    <citation type="journal article" date="2015" name="Genome Announc.">
        <title>Draft Genome Sequence and Gene Annotation of the Entomopathogenic Fungus Verticillium hemipterigenum.</title>
        <authorList>
            <person name="Horn F."/>
            <person name="Habel A."/>
            <person name="Scharf D.H."/>
            <person name="Dworschak J."/>
            <person name="Brakhage A.A."/>
            <person name="Guthke R."/>
            <person name="Hertweck C."/>
            <person name="Linde J."/>
        </authorList>
    </citation>
    <scope>NUCLEOTIDE SEQUENCE [LARGE SCALE GENOMIC DNA]</scope>
</reference>
<evidence type="ECO:0000256" key="5">
    <source>
        <dbReference type="SAM" id="MobiDB-lite"/>
    </source>
</evidence>
<feature type="compositionally biased region" description="Polar residues" evidence="5">
    <location>
        <begin position="593"/>
        <end position="613"/>
    </location>
</feature>
<keyword evidence="1" id="KW-0479">Metal-binding</keyword>
<keyword evidence="3" id="KW-0862">Zinc</keyword>
<evidence type="ECO:0000256" key="2">
    <source>
        <dbReference type="ARBA" id="ARBA00022771"/>
    </source>
</evidence>
<feature type="compositionally biased region" description="Polar residues" evidence="5">
    <location>
        <begin position="197"/>
        <end position="215"/>
    </location>
</feature>
<accession>A0A0A1TCX8</accession>
<evidence type="ECO:0000313" key="8">
    <source>
        <dbReference type="Proteomes" id="UP000039046"/>
    </source>
</evidence>
<dbReference type="GO" id="GO:0012505">
    <property type="term" value="C:endomembrane system"/>
    <property type="evidence" value="ECO:0007669"/>
    <property type="project" value="TreeGrafter"/>
</dbReference>
<feature type="compositionally biased region" description="Polar residues" evidence="5">
    <location>
        <begin position="56"/>
        <end position="66"/>
    </location>
</feature>
<keyword evidence="2 4" id="KW-0863">Zinc-finger</keyword>